<evidence type="ECO:0000256" key="6">
    <source>
        <dbReference type="ARBA" id="ARBA00023136"/>
    </source>
</evidence>
<feature type="transmembrane region" description="Helical" evidence="8">
    <location>
        <begin position="441"/>
        <end position="461"/>
    </location>
</feature>
<feature type="transmembrane region" description="Helical" evidence="8">
    <location>
        <begin position="299"/>
        <end position="320"/>
    </location>
</feature>
<evidence type="ECO:0000313" key="10">
    <source>
        <dbReference type="EMBL" id="PFX32899.1"/>
    </source>
</evidence>
<evidence type="ECO:0000256" key="2">
    <source>
        <dbReference type="ARBA" id="ARBA00008335"/>
    </source>
</evidence>
<feature type="transmembrane region" description="Helical" evidence="8">
    <location>
        <begin position="64"/>
        <end position="91"/>
    </location>
</feature>
<feature type="region of interest" description="Disordered" evidence="7">
    <location>
        <begin position="10"/>
        <end position="32"/>
    </location>
</feature>
<proteinExistence type="inferred from homology"/>
<dbReference type="SUPFAM" id="SSF103473">
    <property type="entry name" value="MFS general substrate transporter"/>
    <property type="match status" value="1"/>
</dbReference>
<dbReference type="PROSITE" id="PS50850">
    <property type="entry name" value="MFS"/>
    <property type="match status" value="1"/>
</dbReference>
<dbReference type="Pfam" id="PF00083">
    <property type="entry name" value="Sugar_tr"/>
    <property type="match status" value="1"/>
</dbReference>
<feature type="transmembrane region" description="Helical" evidence="8">
    <location>
        <begin position="358"/>
        <end position="376"/>
    </location>
</feature>
<dbReference type="Proteomes" id="UP000225706">
    <property type="component" value="Unassembled WGS sequence"/>
</dbReference>
<evidence type="ECO:0000256" key="8">
    <source>
        <dbReference type="SAM" id="Phobius"/>
    </source>
</evidence>
<evidence type="ECO:0000256" key="5">
    <source>
        <dbReference type="ARBA" id="ARBA00022989"/>
    </source>
</evidence>
<gene>
    <name evidence="10" type="primary">SVOP</name>
    <name evidence="10" type="ORF">AWC38_SpisGene2207</name>
</gene>
<feature type="transmembrane region" description="Helical" evidence="8">
    <location>
        <begin position="153"/>
        <end position="176"/>
    </location>
</feature>
<dbReference type="EMBL" id="LSMT01000017">
    <property type="protein sequence ID" value="PFX32899.1"/>
    <property type="molecule type" value="Genomic_DNA"/>
</dbReference>
<dbReference type="InterPro" id="IPR036259">
    <property type="entry name" value="MFS_trans_sf"/>
</dbReference>
<dbReference type="AlphaFoldDB" id="A0A2B4SUQ8"/>
<dbReference type="GO" id="GO:0022857">
    <property type="term" value="F:transmembrane transporter activity"/>
    <property type="evidence" value="ECO:0007669"/>
    <property type="project" value="InterPro"/>
</dbReference>
<feature type="transmembrane region" description="Helical" evidence="8">
    <location>
        <begin position="473"/>
        <end position="492"/>
    </location>
</feature>
<accession>A0A2B4SUQ8</accession>
<dbReference type="PROSITE" id="PS00216">
    <property type="entry name" value="SUGAR_TRANSPORT_1"/>
    <property type="match status" value="1"/>
</dbReference>
<evidence type="ECO:0000256" key="1">
    <source>
        <dbReference type="ARBA" id="ARBA00004141"/>
    </source>
</evidence>
<feature type="transmembrane region" description="Helical" evidence="8">
    <location>
        <begin position="385"/>
        <end position="401"/>
    </location>
</feature>
<comment type="subcellular location">
    <subcellularLocation>
        <location evidence="1">Membrane</location>
        <topology evidence="1">Multi-pass membrane protein</topology>
    </subcellularLocation>
</comment>
<organism evidence="10 11">
    <name type="scientific">Stylophora pistillata</name>
    <name type="common">Smooth cauliflower coral</name>
    <dbReference type="NCBI Taxonomy" id="50429"/>
    <lineage>
        <taxon>Eukaryota</taxon>
        <taxon>Metazoa</taxon>
        <taxon>Cnidaria</taxon>
        <taxon>Anthozoa</taxon>
        <taxon>Hexacorallia</taxon>
        <taxon>Scleractinia</taxon>
        <taxon>Astrocoeniina</taxon>
        <taxon>Pocilloporidae</taxon>
        <taxon>Stylophora</taxon>
    </lineage>
</organism>
<evidence type="ECO:0000313" key="11">
    <source>
        <dbReference type="Proteomes" id="UP000225706"/>
    </source>
</evidence>
<keyword evidence="11" id="KW-1185">Reference proteome</keyword>
<evidence type="ECO:0000256" key="7">
    <source>
        <dbReference type="SAM" id="MobiDB-lite"/>
    </source>
</evidence>
<evidence type="ECO:0000256" key="4">
    <source>
        <dbReference type="ARBA" id="ARBA00022692"/>
    </source>
</evidence>
<feature type="transmembrane region" description="Helical" evidence="8">
    <location>
        <begin position="103"/>
        <end position="123"/>
    </location>
</feature>
<dbReference type="InterPro" id="IPR005828">
    <property type="entry name" value="MFS_sugar_transport-like"/>
</dbReference>
<dbReference type="PANTHER" id="PTHR23511:SF5">
    <property type="entry name" value="MAJOR FACILITATOR-TYPE TRANSPORTER HXNZ-RELATED"/>
    <property type="match status" value="1"/>
</dbReference>
<feature type="transmembrane region" description="Helical" evidence="8">
    <location>
        <begin position="217"/>
        <end position="238"/>
    </location>
</feature>
<feature type="compositionally biased region" description="Basic and acidic residues" evidence="7">
    <location>
        <begin position="10"/>
        <end position="22"/>
    </location>
</feature>
<dbReference type="InterPro" id="IPR020846">
    <property type="entry name" value="MFS_dom"/>
</dbReference>
<keyword evidence="6 8" id="KW-0472">Membrane</keyword>
<reference evidence="11" key="1">
    <citation type="journal article" date="2017" name="bioRxiv">
        <title>Comparative analysis of the genomes of Stylophora pistillata and Acropora digitifera provides evidence for extensive differences between species of corals.</title>
        <authorList>
            <person name="Voolstra C.R."/>
            <person name="Li Y."/>
            <person name="Liew Y.J."/>
            <person name="Baumgarten S."/>
            <person name="Zoccola D."/>
            <person name="Flot J.-F."/>
            <person name="Tambutte S."/>
            <person name="Allemand D."/>
            <person name="Aranda M."/>
        </authorList>
    </citation>
    <scope>NUCLEOTIDE SEQUENCE [LARGE SCALE GENOMIC DNA]</scope>
</reference>
<protein>
    <submittedName>
        <fullName evidence="10">Synaptic vesicle 2-related protein</fullName>
    </submittedName>
</protein>
<evidence type="ECO:0000259" key="9">
    <source>
        <dbReference type="PROSITE" id="PS50850"/>
    </source>
</evidence>
<comment type="similarity">
    <text evidence="2">Belongs to the major facilitator superfamily.</text>
</comment>
<name>A0A2B4SUQ8_STYPI</name>
<feature type="transmembrane region" description="Helical" evidence="8">
    <location>
        <begin position="407"/>
        <end position="429"/>
    </location>
</feature>
<keyword evidence="3" id="KW-0813">Transport</keyword>
<keyword evidence="4 8" id="KW-0812">Transmembrane</keyword>
<dbReference type="Gene3D" id="1.20.1250.20">
    <property type="entry name" value="MFS general substrate transporter like domains"/>
    <property type="match status" value="1"/>
</dbReference>
<keyword evidence="5 8" id="KW-1133">Transmembrane helix</keyword>
<dbReference type="GO" id="GO:0016020">
    <property type="term" value="C:membrane"/>
    <property type="evidence" value="ECO:0007669"/>
    <property type="project" value="UniProtKB-SubCell"/>
</dbReference>
<dbReference type="OrthoDB" id="4139357at2759"/>
<evidence type="ECO:0000256" key="3">
    <source>
        <dbReference type="ARBA" id="ARBA00022448"/>
    </source>
</evidence>
<dbReference type="PANTHER" id="PTHR23511">
    <property type="entry name" value="SYNAPTIC VESICLE GLYCOPROTEIN 2"/>
    <property type="match status" value="1"/>
</dbReference>
<dbReference type="InterPro" id="IPR005829">
    <property type="entry name" value="Sugar_transporter_CS"/>
</dbReference>
<comment type="caution">
    <text evidence="10">The sequence shown here is derived from an EMBL/GenBank/DDBJ whole genome shotgun (WGS) entry which is preliminary data.</text>
</comment>
<sequence>MAKNGVELELKDAEEMTGEKLRPPKTQRPNYESLKEHNDNNEYVEQTFTLSEAVEAIGMGKFQILLILMAGFVNMCDSLELLLLAVLSPAVHCLWHLSSWEEAFITTIVFVGMAVGCPVWGWLSDNLGRKSMIIISASWLWYFGFISSFSPHYFWLVALRCLVGFGIGGIPTMYTLLIEFLPIHMRSYIILCLAFFWALGSTFMVVVALIVMPTRGWRWMTAIATIPVIIFIILCRWLPESPRYLITAGEKEEGMEVLKRMARINGSKLPPGTLKIETETAEQGKIQVLFNSEYRLTTLLLWLTLFTSGFLYYGVVLMSAQVLQQVRPDESICDRESLSTATVGCGCQLLTVNDYMNLLWTTIAEYPGILFTMLFMERLGRKKTLAGEFFIIAACLGLMFICTERTLLLVLLFLARGMSLGVFQGFFVYAPEVYPTVIRSLGFGFCSTWARIGGMLTPYIAQVLLRVSWNLSLSVYISLSVMSLVATLLLPYETKGRPMQEM</sequence>
<feature type="transmembrane region" description="Helical" evidence="8">
    <location>
        <begin position="188"/>
        <end position="211"/>
    </location>
</feature>
<feature type="domain" description="Major facilitator superfamily (MFS) profile" evidence="9">
    <location>
        <begin position="63"/>
        <end position="495"/>
    </location>
</feature>